<dbReference type="InterPro" id="IPR029030">
    <property type="entry name" value="Caspase-like_dom_sf"/>
</dbReference>
<dbReference type="PROSITE" id="PS50208">
    <property type="entry name" value="CASPASE_P20"/>
    <property type="match status" value="1"/>
</dbReference>
<comment type="similarity">
    <text evidence="1">Belongs to the peptidase C14A family.</text>
</comment>
<accession>A0A8T3DM87</accession>
<dbReference type="OrthoDB" id="8816507at2759"/>
<evidence type="ECO:0000256" key="2">
    <source>
        <dbReference type="ARBA" id="ARBA00022703"/>
    </source>
</evidence>
<comment type="caution">
    <text evidence="6">The sequence shown here is derived from an EMBL/GenBank/DDBJ whole genome shotgun (WGS) entry which is preliminary data.</text>
</comment>
<feature type="domain" description="DED" evidence="4">
    <location>
        <begin position="5"/>
        <end position="77"/>
    </location>
</feature>
<dbReference type="Gene3D" id="1.10.533.10">
    <property type="entry name" value="Death Domain, Fas"/>
    <property type="match status" value="2"/>
</dbReference>
<dbReference type="FunFam" id="1.10.533.10:FF:000016">
    <property type="entry name" value="CASP8 and FADD-like apoptosis regulator"/>
    <property type="match status" value="1"/>
</dbReference>
<keyword evidence="3" id="KW-0677">Repeat</keyword>
<evidence type="ECO:0000259" key="5">
    <source>
        <dbReference type="PROSITE" id="PS50208"/>
    </source>
</evidence>
<feature type="domain" description="Caspase family p20" evidence="5">
    <location>
        <begin position="266"/>
        <end position="362"/>
    </location>
</feature>
<keyword evidence="7" id="KW-1185">Reference proteome</keyword>
<evidence type="ECO:0008006" key="8">
    <source>
        <dbReference type="Google" id="ProtNLM"/>
    </source>
</evidence>
<evidence type="ECO:0000313" key="6">
    <source>
        <dbReference type="EMBL" id="KAI1898333.1"/>
    </source>
</evidence>
<dbReference type="GO" id="GO:0042981">
    <property type="term" value="P:regulation of apoptotic process"/>
    <property type="evidence" value="ECO:0007669"/>
    <property type="project" value="InterPro"/>
</dbReference>
<dbReference type="SUPFAM" id="SSF47986">
    <property type="entry name" value="DEATH domain"/>
    <property type="match status" value="2"/>
</dbReference>
<dbReference type="PANTHER" id="PTHR48169">
    <property type="entry name" value="DED DOMAIN-CONTAINING PROTEIN"/>
    <property type="match status" value="1"/>
</dbReference>
<dbReference type="GO" id="GO:0006915">
    <property type="term" value="P:apoptotic process"/>
    <property type="evidence" value="ECO:0007669"/>
    <property type="project" value="UniProtKB-KW"/>
</dbReference>
<dbReference type="EMBL" id="JAERUA010000006">
    <property type="protein sequence ID" value="KAI1898333.1"/>
    <property type="molecule type" value="Genomic_DNA"/>
</dbReference>
<organism evidence="6 7">
    <name type="scientific">Albula goreensis</name>
    <dbReference type="NCBI Taxonomy" id="1534307"/>
    <lineage>
        <taxon>Eukaryota</taxon>
        <taxon>Metazoa</taxon>
        <taxon>Chordata</taxon>
        <taxon>Craniata</taxon>
        <taxon>Vertebrata</taxon>
        <taxon>Euteleostomi</taxon>
        <taxon>Actinopterygii</taxon>
        <taxon>Neopterygii</taxon>
        <taxon>Teleostei</taxon>
        <taxon>Albuliformes</taxon>
        <taxon>Albulidae</taxon>
        <taxon>Albula</taxon>
    </lineage>
</organism>
<dbReference type="Proteomes" id="UP000829720">
    <property type="component" value="Unassembled WGS sequence"/>
</dbReference>
<dbReference type="PROSITE" id="PS50168">
    <property type="entry name" value="DED"/>
    <property type="match status" value="2"/>
</dbReference>
<dbReference type="CDD" id="cd08340">
    <property type="entry name" value="DED_c-FLIP_r2"/>
    <property type="match status" value="1"/>
</dbReference>
<dbReference type="GO" id="GO:0005737">
    <property type="term" value="C:cytoplasm"/>
    <property type="evidence" value="ECO:0007669"/>
    <property type="project" value="UniProtKB-ARBA"/>
</dbReference>
<dbReference type="SUPFAM" id="SSF52129">
    <property type="entry name" value="Caspase-like"/>
    <property type="match status" value="1"/>
</dbReference>
<dbReference type="InterPro" id="IPR001875">
    <property type="entry name" value="DED_dom"/>
</dbReference>
<evidence type="ECO:0000259" key="4">
    <source>
        <dbReference type="PROSITE" id="PS50168"/>
    </source>
</evidence>
<evidence type="ECO:0000256" key="1">
    <source>
        <dbReference type="ARBA" id="ARBA00010134"/>
    </source>
</evidence>
<dbReference type="GO" id="GO:0004197">
    <property type="term" value="F:cysteine-type endopeptidase activity"/>
    <property type="evidence" value="ECO:0007669"/>
    <property type="project" value="InterPro"/>
</dbReference>
<proteinExistence type="inferred from homology"/>
<dbReference type="InterPro" id="IPR011029">
    <property type="entry name" value="DEATH-like_dom_sf"/>
</dbReference>
<name>A0A8T3DM87_9TELE</name>
<evidence type="ECO:0000256" key="3">
    <source>
        <dbReference type="ARBA" id="ARBA00022737"/>
    </source>
</evidence>
<gene>
    <name evidence="6" type="ORF">AGOR_G00071240</name>
</gene>
<dbReference type="GO" id="GO:0006508">
    <property type="term" value="P:proteolysis"/>
    <property type="evidence" value="ECO:0007669"/>
    <property type="project" value="InterPro"/>
</dbReference>
<reference evidence="6" key="1">
    <citation type="submission" date="2021-01" db="EMBL/GenBank/DDBJ databases">
        <authorList>
            <person name="Zahm M."/>
            <person name="Roques C."/>
            <person name="Cabau C."/>
            <person name="Klopp C."/>
            <person name="Donnadieu C."/>
            <person name="Jouanno E."/>
            <person name="Lampietro C."/>
            <person name="Louis A."/>
            <person name="Herpin A."/>
            <person name="Echchiki A."/>
            <person name="Berthelot C."/>
            <person name="Parey E."/>
            <person name="Roest-Crollius H."/>
            <person name="Braasch I."/>
            <person name="Postlethwait J."/>
            <person name="Bobe J."/>
            <person name="Montfort J."/>
            <person name="Bouchez O."/>
            <person name="Begum T."/>
            <person name="Mejri S."/>
            <person name="Adams A."/>
            <person name="Chen W.-J."/>
            <person name="Guiguen Y."/>
        </authorList>
    </citation>
    <scope>NUCLEOTIDE SEQUENCE</scope>
    <source>
        <tissue evidence="6">Blood</tissue>
    </source>
</reference>
<dbReference type="InterPro" id="IPR001309">
    <property type="entry name" value="Pept_C14_p20"/>
</dbReference>
<dbReference type="InterPro" id="IPR011600">
    <property type="entry name" value="Pept_C14_caspase"/>
</dbReference>
<dbReference type="SMART" id="SM00031">
    <property type="entry name" value="DED"/>
    <property type="match status" value="2"/>
</dbReference>
<sequence>MADMQLTQTINQIAEELSSDECKMLIYLCGTLDTDNCVEDVRGKLKSVINCGGVNHMLLWELIFRIKRYDILKKVLQTNKREVEEILGNGGHVSQYRVLMADISDALGKDDLQSLIFLLSNTLPTGRTQSATSFLDVVVELEKLDKVSCTNVNLIEECLLSIRRVDLAKKVQRYRTGGQASTSGINVQRQMANQQCLNNIPFHGSPVDPPVHRTIRHHVPNPQAPENMQIAVPETGWQYGQSSVEVYRMRAEPRGTCVIIDCVGSDGDMLKETFSRLHFRVLLHKWPSLEDIHCVLRGQARTQDLQGDDAFICCIISRATSSDLLATQQRGPGLSLDGIRQLFTAETCPGLAGKPKLFFIQSYSVSEPCGQYGYRDEDLETDSPANTCAVESIPTEADVFWSLCRTNEQQLQRSGHQSVYLRTLCAALLNGQRRKLHLVDVHTDVNAVIYDHNWELPGETYSVSLRHTLRKNLFM</sequence>
<dbReference type="PANTHER" id="PTHR48169:SF3">
    <property type="entry name" value="CASP8 AND FADD LIKE APOPTOSIS REGULATOR"/>
    <property type="match status" value="1"/>
</dbReference>
<feature type="domain" description="DED" evidence="4">
    <location>
        <begin position="95"/>
        <end position="173"/>
    </location>
</feature>
<dbReference type="Pfam" id="PF00656">
    <property type="entry name" value="Peptidase_C14"/>
    <property type="match status" value="1"/>
</dbReference>
<dbReference type="InterPro" id="IPR015917">
    <property type="entry name" value="Pept_C14A"/>
</dbReference>
<keyword evidence="2" id="KW-0053">Apoptosis</keyword>
<protein>
    <recommendedName>
        <fullName evidence="8">CASP8 and FADD-like apoptosis regulator</fullName>
    </recommendedName>
</protein>
<dbReference type="AlphaFoldDB" id="A0A8T3DM87"/>
<dbReference type="Pfam" id="PF01335">
    <property type="entry name" value="DED"/>
    <property type="match status" value="1"/>
</dbReference>
<dbReference type="Gene3D" id="3.40.50.1460">
    <property type="match status" value="1"/>
</dbReference>
<dbReference type="SMART" id="SM00115">
    <property type="entry name" value="CASc"/>
    <property type="match status" value="1"/>
</dbReference>
<evidence type="ECO:0000313" key="7">
    <source>
        <dbReference type="Proteomes" id="UP000829720"/>
    </source>
</evidence>